<proteinExistence type="predicted"/>
<accession>A0AAN9EF60</accession>
<keyword evidence="1" id="KW-1133">Transmembrane helix</keyword>
<protein>
    <submittedName>
        <fullName evidence="2">Uncharacterized protein</fullName>
    </submittedName>
</protein>
<dbReference type="AlphaFoldDB" id="A0AAN9EF60"/>
<sequence length="69" mass="8117">MKEELTDRLRNPWLLSVDDDESLVLGCLRDEGYSHKPEEFSSVEDIAEEFWFSFVVAVFVKFWALALNF</sequence>
<reference evidence="2 3" key="1">
    <citation type="submission" date="2024-01" db="EMBL/GenBank/DDBJ databases">
        <title>The genomes of 5 underutilized Papilionoideae crops provide insights into root nodulation and disease resistanc.</title>
        <authorList>
            <person name="Yuan L."/>
        </authorList>
    </citation>
    <scope>NUCLEOTIDE SEQUENCE [LARGE SCALE GENOMIC DNA]</scope>
    <source>
        <strain evidence="2">ZHUSHIDOU_FW_LH</strain>
        <tissue evidence="2">Leaf</tissue>
    </source>
</reference>
<dbReference type="EMBL" id="JAYWIO010000006">
    <property type="protein sequence ID" value="KAK7256334.1"/>
    <property type="molecule type" value="Genomic_DNA"/>
</dbReference>
<keyword evidence="1" id="KW-0472">Membrane</keyword>
<gene>
    <name evidence="2" type="ORF">RIF29_29776</name>
</gene>
<keyword evidence="3" id="KW-1185">Reference proteome</keyword>
<feature type="transmembrane region" description="Helical" evidence="1">
    <location>
        <begin position="50"/>
        <end position="67"/>
    </location>
</feature>
<dbReference type="Proteomes" id="UP001372338">
    <property type="component" value="Unassembled WGS sequence"/>
</dbReference>
<evidence type="ECO:0000256" key="1">
    <source>
        <dbReference type="SAM" id="Phobius"/>
    </source>
</evidence>
<organism evidence="2 3">
    <name type="scientific">Crotalaria pallida</name>
    <name type="common">Smooth rattlebox</name>
    <name type="synonym">Crotalaria striata</name>
    <dbReference type="NCBI Taxonomy" id="3830"/>
    <lineage>
        <taxon>Eukaryota</taxon>
        <taxon>Viridiplantae</taxon>
        <taxon>Streptophyta</taxon>
        <taxon>Embryophyta</taxon>
        <taxon>Tracheophyta</taxon>
        <taxon>Spermatophyta</taxon>
        <taxon>Magnoliopsida</taxon>
        <taxon>eudicotyledons</taxon>
        <taxon>Gunneridae</taxon>
        <taxon>Pentapetalae</taxon>
        <taxon>rosids</taxon>
        <taxon>fabids</taxon>
        <taxon>Fabales</taxon>
        <taxon>Fabaceae</taxon>
        <taxon>Papilionoideae</taxon>
        <taxon>50 kb inversion clade</taxon>
        <taxon>genistoids sensu lato</taxon>
        <taxon>core genistoids</taxon>
        <taxon>Crotalarieae</taxon>
        <taxon>Crotalaria</taxon>
    </lineage>
</organism>
<name>A0AAN9EF60_CROPI</name>
<comment type="caution">
    <text evidence="2">The sequence shown here is derived from an EMBL/GenBank/DDBJ whole genome shotgun (WGS) entry which is preliminary data.</text>
</comment>
<evidence type="ECO:0000313" key="3">
    <source>
        <dbReference type="Proteomes" id="UP001372338"/>
    </source>
</evidence>
<evidence type="ECO:0000313" key="2">
    <source>
        <dbReference type="EMBL" id="KAK7256334.1"/>
    </source>
</evidence>
<keyword evidence="1" id="KW-0812">Transmembrane</keyword>